<organism evidence="5 6">
    <name type="scientific">Desulfocapsa sulfexigens (strain DSM 10523 / SB164P1)</name>
    <dbReference type="NCBI Taxonomy" id="1167006"/>
    <lineage>
        <taxon>Bacteria</taxon>
        <taxon>Pseudomonadati</taxon>
        <taxon>Thermodesulfobacteriota</taxon>
        <taxon>Desulfobulbia</taxon>
        <taxon>Desulfobulbales</taxon>
        <taxon>Desulfocapsaceae</taxon>
        <taxon>Desulfocapsa</taxon>
    </lineage>
</organism>
<evidence type="ECO:0000256" key="2">
    <source>
        <dbReference type="ARBA" id="ARBA00034247"/>
    </source>
</evidence>
<dbReference type="KEGG" id="dsf:UWK_03048"/>
<evidence type="ECO:0000259" key="4">
    <source>
        <dbReference type="PROSITE" id="PS50887"/>
    </source>
</evidence>
<evidence type="ECO:0000256" key="1">
    <source>
        <dbReference type="ARBA" id="ARBA00012528"/>
    </source>
</evidence>
<protein>
    <recommendedName>
        <fullName evidence="1">diguanylate cyclase</fullName>
        <ecNumber evidence="1">2.7.7.65</ecNumber>
    </recommendedName>
</protein>
<feature type="domain" description="GGDEF" evidence="4">
    <location>
        <begin position="127"/>
        <end position="262"/>
    </location>
</feature>
<dbReference type="OrthoDB" id="9790367at2"/>
<dbReference type="EMBL" id="CP003985">
    <property type="protein sequence ID" value="AGF79577.1"/>
    <property type="molecule type" value="Genomic_DNA"/>
</dbReference>
<sequence length="275" mass="30927">MTAFINELITGKYFSTVGDTTSANHLNRNRRIVQFFLFGVAIDLLLIMAEMAAGISPLEDIFRNPMLYGYVFMVTVAAFSFFGAMIGSREDHLEKLALRDPLTGLFNSRYLWTRMDEQWATGKREKSDSSLILFDLDFFKRVNDRYGHPVGDELLKHVGKILQHAARRSDVAARIGGEEFVFFLPNTSSTAAAAIAERIRDTISRTTLITDKNHQVTITISAGVASIDDYNANIPRTLYAKADKALYLAKQQGRNRVVISKESKKEISKKITTMV</sequence>
<proteinExistence type="predicted"/>
<reference evidence="6" key="1">
    <citation type="journal article" date="2013" name="Stand. Genomic Sci.">
        <title>Complete genome sequence of Desulfocapsa sulfexigens, a marine deltaproteobacterium specialized in disproportionating inorganic sulfur compounds.</title>
        <authorList>
            <person name="Finster K.W."/>
            <person name="Kjeldsen K.U."/>
            <person name="Kube M."/>
            <person name="Reinhardt R."/>
            <person name="Mussmann M."/>
            <person name="Amann R."/>
            <person name="Schreiber L."/>
        </authorList>
    </citation>
    <scope>NUCLEOTIDE SEQUENCE [LARGE SCALE GENOMIC DNA]</scope>
    <source>
        <strain evidence="6">DSM 10523 / SB164P1</strain>
    </source>
</reference>
<evidence type="ECO:0000256" key="3">
    <source>
        <dbReference type="SAM" id="Phobius"/>
    </source>
</evidence>
<accession>M1PDA2</accession>
<keyword evidence="3" id="KW-0472">Membrane</keyword>
<dbReference type="GO" id="GO:0052621">
    <property type="term" value="F:diguanylate cyclase activity"/>
    <property type="evidence" value="ECO:0007669"/>
    <property type="project" value="UniProtKB-EC"/>
</dbReference>
<feature type="transmembrane region" description="Helical" evidence="3">
    <location>
        <begin position="35"/>
        <end position="55"/>
    </location>
</feature>
<dbReference type="CDD" id="cd01949">
    <property type="entry name" value="GGDEF"/>
    <property type="match status" value="1"/>
</dbReference>
<dbReference type="AlphaFoldDB" id="M1PDA2"/>
<dbReference type="Pfam" id="PF00990">
    <property type="entry name" value="GGDEF"/>
    <property type="match status" value="1"/>
</dbReference>
<dbReference type="SUPFAM" id="SSF55073">
    <property type="entry name" value="Nucleotide cyclase"/>
    <property type="match status" value="1"/>
</dbReference>
<gene>
    <name evidence="5" type="ordered locus">UWK_03048</name>
</gene>
<dbReference type="STRING" id="1167006.UWK_03048"/>
<dbReference type="PANTHER" id="PTHR45138">
    <property type="entry name" value="REGULATORY COMPONENTS OF SENSORY TRANSDUCTION SYSTEM"/>
    <property type="match status" value="1"/>
</dbReference>
<dbReference type="HOGENOM" id="CLU_000445_11_16_7"/>
<dbReference type="SMART" id="SM00267">
    <property type="entry name" value="GGDEF"/>
    <property type="match status" value="1"/>
</dbReference>
<dbReference type="PROSITE" id="PS50887">
    <property type="entry name" value="GGDEF"/>
    <property type="match status" value="1"/>
</dbReference>
<dbReference type="FunFam" id="3.30.70.270:FF:000001">
    <property type="entry name" value="Diguanylate cyclase domain protein"/>
    <property type="match status" value="1"/>
</dbReference>
<name>M1PDA2_DESSD</name>
<dbReference type="Proteomes" id="UP000011721">
    <property type="component" value="Chromosome"/>
</dbReference>
<dbReference type="RefSeq" id="WP_015405261.1">
    <property type="nucleotide sequence ID" value="NC_020304.1"/>
</dbReference>
<comment type="catalytic activity">
    <reaction evidence="2">
        <text>2 GTP = 3',3'-c-di-GMP + 2 diphosphate</text>
        <dbReference type="Rhea" id="RHEA:24898"/>
        <dbReference type="ChEBI" id="CHEBI:33019"/>
        <dbReference type="ChEBI" id="CHEBI:37565"/>
        <dbReference type="ChEBI" id="CHEBI:58805"/>
        <dbReference type="EC" id="2.7.7.65"/>
    </reaction>
</comment>
<dbReference type="InterPro" id="IPR000160">
    <property type="entry name" value="GGDEF_dom"/>
</dbReference>
<dbReference type="InterPro" id="IPR050469">
    <property type="entry name" value="Diguanylate_Cyclase"/>
</dbReference>
<keyword evidence="3" id="KW-0812">Transmembrane</keyword>
<dbReference type="eggNOG" id="COG3706">
    <property type="taxonomic scope" value="Bacteria"/>
</dbReference>
<dbReference type="NCBIfam" id="TIGR00254">
    <property type="entry name" value="GGDEF"/>
    <property type="match status" value="1"/>
</dbReference>
<dbReference type="InterPro" id="IPR043128">
    <property type="entry name" value="Rev_trsase/Diguanyl_cyclase"/>
</dbReference>
<evidence type="ECO:0000313" key="6">
    <source>
        <dbReference type="Proteomes" id="UP000011721"/>
    </source>
</evidence>
<evidence type="ECO:0000313" key="5">
    <source>
        <dbReference type="EMBL" id="AGF79577.1"/>
    </source>
</evidence>
<feature type="transmembrane region" description="Helical" evidence="3">
    <location>
        <begin position="67"/>
        <end position="86"/>
    </location>
</feature>
<keyword evidence="3" id="KW-1133">Transmembrane helix</keyword>
<dbReference type="InterPro" id="IPR029787">
    <property type="entry name" value="Nucleotide_cyclase"/>
</dbReference>
<dbReference type="EC" id="2.7.7.65" evidence="1"/>
<keyword evidence="6" id="KW-1185">Reference proteome</keyword>
<dbReference type="PANTHER" id="PTHR45138:SF9">
    <property type="entry name" value="DIGUANYLATE CYCLASE DGCM-RELATED"/>
    <property type="match status" value="1"/>
</dbReference>
<dbReference type="Gene3D" id="3.30.70.270">
    <property type="match status" value="1"/>
</dbReference>